<sequence length="97" mass="10849">MVSASALEPVDPELYPGLCSYSVFAIICNASLLKVRPMVTSKLAANLFHTCTLVISNMLQACRFAVQVCYKLKLLSGSEFQISDGRWRSRYKHADHH</sequence>
<evidence type="ECO:0000313" key="1">
    <source>
        <dbReference type="EMBL" id="GBM38258.1"/>
    </source>
</evidence>
<gene>
    <name evidence="1" type="ORF">AVEN_47350_1</name>
</gene>
<proteinExistence type="predicted"/>
<evidence type="ECO:0000313" key="2">
    <source>
        <dbReference type="Proteomes" id="UP000499080"/>
    </source>
</evidence>
<reference evidence="1 2" key="1">
    <citation type="journal article" date="2019" name="Sci. Rep.">
        <title>Orb-weaving spider Araneus ventricosus genome elucidates the spidroin gene catalogue.</title>
        <authorList>
            <person name="Kono N."/>
            <person name="Nakamura H."/>
            <person name="Ohtoshi R."/>
            <person name="Moran D.A.P."/>
            <person name="Shinohara A."/>
            <person name="Yoshida Y."/>
            <person name="Fujiwara M."/>
            <person name="Mori M."/>
            <person name="Tomita M."/>
            <person name="Arakawa K."/>
        </authorList>
    </citation>
    <scope>NUCLEOTIDE SEQUENCE [LARGE SCALE GENOMIC DNA]</scope>
</reference>
<name>A0A4Y2FC70_ARAVE</name>
<dbReference type="AlphaFoldDB" id="A0A4Y2FC70"/>
<dbReference type="Proteomes" id="UP000499080">
    <property type="component" value="Unassembled WGS sequence"/>
</dbReference>
<keyword evidence="2" id="KW-1185">Reference proteome</keyword>
<accession>A0A4Y2FC70</accession>
<protein>
    <submittedName>
        <fullName evidence="1">Uncharacterized protein</fullName>
    </submittedName>
</protein>
<comment type="caution">
    <text evidence="1">The sequence shown here is derived from an EMBL/GenBank/DDBJ whole genome shotgun (WGS) entry which is preliminary data.</text>
</comment>
<organism evidence="1 2">
    <name type="scientific">Araneus ventricosus</name>
    <name type="common">Orbweaver spider</name>
    <name type="synonym">Epeira ventricosa</name>
    <dbReference type="NCBI Taxonomy" id="182803"/>
    <lineage>
        <taxon>Eukaryota</taxon>
        <taxon>Metazoa</taxon>
        <taxon>Ecdysozoa</taxon>
        <taxon>Arthropoda</taxon>
        <taxon>Chelicerata</taxon>
        <taxon>Arachnida</taxon>
        <taxon>Araneae</taxon>
        <taxon>Araneomorphae</taxon>
        <taxon>Entelegynae</taxon>
        <taxon>Araneoidea</taxon>
        <taxon>Araneidae</taxon>
        <taxon>Araneus</taxon>
    </lineage>
</organism>
<dbReference type="EMBL" id="BGPR01000863">
    <property type="protein sequence ID" value="GBM38258.1"/>
    <property type="molecule type" value="Genomic_DNA"/>
</dbReference>